<dbReference type="AlphaFoldDB" id="Q10RE3"/>
<name>Q10RE3_ORYSJ</name>
<reference evidence="1" key="2">
    <citation type="submission" date="2006-06" db="EMBL/GenBank/DDBJ databases">
        <authorList>
            <person name="Buell R."/>
            <person name="Wing R.A."/>
            <person name="McCombie W.A."/>
            <person name="Ouyang S."/>
        </authorList>
    </citation>
    <scope>NUCLEOTIDE SEQUENCE</scope>
</reference>
<accession>Q10RE3</accession>
<evidence type="ECO:0000313" key="1">
    <source>
        <dbReference type="EMBL" id="ABF94119.1"/>
    </source>
</evidence>
<reference evidence="1" key="1">
    <citation type="journal article" date="2005" name="Genome Res.">
        <title>Sequence, annotation, and analysis of synteny between rice chromosome 3 and diverged grass species.</title>
        <authorList>
            <consortium name="Rice Chromosome 3 Sequencing Consortium"/>
            <person name="Buell C.R."/>
            <person name="Yuan Q."/>
            <person name="Ouyang S."/>
            <person name="Liu J."/>
            <person name="Zhu W."/>
            <person name="Wang A."/>
            <person name="Maiti R."/>
            <person name="Haas B."/>
            <person name="Wortman J."/>
            <person name="Pertea M."/>
            <person name="Jones K.M."/>
            <person name="Kim M."/>
            <person name="Overton L."/>
            <person name="Tsitrin T."/>
            <person name="Fadrosh D."/>
            <person name="Bera J."/>
            <person name="Weaver B."/>
            <person name="Jin S."/>
            <person name="Johri S."/>
            <person name="Reardon M."/>
            <person name="Webb K."/>
            <person name="Hill J."/>
            <person name="Moffat K."/>
            <person name="Tallon L."/>
            <person name="Van Aken S."/>
            <person name="Lewis M."/>
            <person name="Utterback T."/>
            <person name="Feldblyum T."/>
            <person name="Zismann V."/>
            <person name="Iobst S."/>
            <person name="Hsiao J."/>
            <person name="de Vazeille A.R."/>
            <person name="Salzberg S.L."/>
            <person name="White O."/>
            <person name="Fraser C."/>
            <person name="Yu Y."/>
            <person name="Kim H."/>
            <person name="Rambo T."/>
            <person name="Currie J."/>
            <person name="Collura K."/>
            <person name="Kernodle-Thompson S."/>
            <person name="Wei F."/>
            <person name="Kudrna K."/>
            <person name="Ammiraju J.S."/>
            <person name="Luo M."/>
            <person name="Goicoechea J.L."/>
            <person name="Wing R.A."/>
            <person name="Henry D."/>
            <person name="Oates R."/>
            <person name="Palmer M."/>
            <person name="Pries G."/>
            <person name="Saski C."/>
            <person name="Simmons J."/>
            <person name="Soderlund C."/>
            <person name="Nelson W."/>
            <person name="de la Bastide M."/>
            <person name="Spiegel L."/>
            <person name="Nascimento L."/>
            <person name="Huang E."/>
            <person name="Preston R."/>
            <person name="Zutavern T."/>
            <person name="Palmer L."/>
            <person name="O'Shaughnessy A."/>
            <person name="Dike S."/>
            <person name="McCombie W.R."/>
            <person name="Minx P."/>
            <person name="Cordum H."/>
            <person name="Wilson R."/>
            <person name="Jin W."/>
            <person name="Lee H.R."/>
            <person name="Jiang J."/>
            <person name="Jackson S."/>
        </authorList>
    </citation>
    <scope>NUCLEOTIDE SEQUENCE [LARGE SCALE GENOMIC DNA]</scope>
</reference>
<protein>
    <submittedName>
        <fullName evidence="1">Expressed protein</fullName>
    </submittedName>
</protein>
<gene>
    <name evidence="1" type="ordered locus">LOC_Os03g06640</name>
</gene>
<dbReference type="EMBL" id="DP000009">
    <property type="protein sequence ID" value="ABF94119.1"/>
    <property type="molecule type" value="Genomic_DNA"/>
</dbReference>
<proteinExistence type="predicted"/>
<organism evidence="1">
    <name type="scientific">Oryza sativa subsp. japonica</name>
    <name type="common">Rice</name>
    <dbReference type="NCBI Taxonomy" id="39947"/>
    <lineage>
        <taxon>Eukaryota</taxon>
        <taxon>Viridiplantae</taxon>
        <taxon>Streptophyta</taxon>
        <taxon>Embryophyta</taxon>
        <taxon>Tracheophyta</taxon>
        <taxon>Spermatophyta</taxon>
        <taxon>Magnoliopsida</taxon>
        <taxon>Liliopsida</taxon>
        <taxon>Poales</taxon>
        <taxon>Poaceae</taxon>
        <taxon>BOP clade</taxon>
        <taxon>Oryzoideae</taxon>
        <taxon>Oryzeae</taxon>
        <taxon>Oryzinae</taxon>
        <taxon>Oryza</taxon>
        <taxon>Oryza sativa</taxon>
    </lineage>
</organism>
<sequence length="137" mass="15558">MAIMEEQVAWLLDLSLILYKDDRLGQIRSSTVHISSCDLLMLKGNFIILNQESVLICEYGTVPHRHNPRIASFHNSFYFQTHLHHMSGFEGFTNPFPKFSTNNGVCGIFGIRAQRARIPRYHKGGATRNQGSTTYGN</sequence>